<accession>A0A6C0IZ58</accession>
<evidence type="ECO:0000256" key="1">
    <source>
        <dbReference type="SAM" id="Phobius"/>
    </source>
</evidence>
<feature type="transmembrane region" description="Helical" evidence="1">
    <location>
        <begin position="21"/>
        <end position="43"/>
    </location>
</feature>
<sequence>MVMELLILGMREIRKPDTNETFWAISHTIWHICLAIFLIELVLQRTE</sequence>
<reference evidence="2" key="1">
    <citation type="journal article" date="2020" name="Nature">
        <title>Giant virus diversity and host interactions through global metagenomics.</title>
        <authorList>
            <person name="Schulz F."/>
            <person name="Roux S."/>
            <person name="Paez-Espino D."/>
            <person name="Jungbluth S."/>
            <person name="Walsh D.A."/>
            <person name="Denef V.J."/>
            <person name="McMahon K.D."/>
            <person name="Konstantinidis K.T."/>
            <person name="Eloe-Fadrosh E.A."/>
            <person name="Kyrpides N.C."/>
            <person name="Woyke T."/>
        </authorList>
    </citation>
    <scope>NUCLEOTIDE SEQUENCE</scope>
    <source>
        <strain evidence="2">GVMAG-M-3300025676-16</strain>
    </source>
</reference>
<proteinExistence type="predicted"/>
<keyword evidence="1" id="KW-1133">Transmembrane helix</keyword>
<protein>
    <submittedName>
        <fullName evidence="2">Uncharacterized protein</fullName>
    </submittedName>
</protein>
<evidence type="ECO:0000313" key="2">
    <source>
        <dbReference type="EMBL" id="QHT98628.1"/>
    </source>
</evidence>
<organism evidence="2">
    <name type="scientific">viral metagenome</name>
    <dbReference type="NCBI Taxonomy" id="1070528"/>
    <lineage>
        <taxon>unclassified sequences</taxon>
        <taxon>metagenomes</taxon>
        <taxon>organismal metagenomes</taxon>
    </lineage>
</organism>
<dbReference type="EMBL" id="MN740294">
    <property type="protein sequence ID" value="QHT98628.1"/>
    <property type="molecule type" value="Genomic_DNA"/>
</dbReference>
<name>A0A6C0IZ58_9ZZZZ</name>
<keyword evidence="1" id="KW-0472">Membrane</keyword>
<dbReference type="AlphaFoldDB" id="A0A6C0IZ58"/>
<keyword evidence="1" id="KW-0812">Transmembrane</keyword>